<dbReference type="SMART" id="SM00505">
    <property type="entry name" value="Knot1"/>
    <property type="match status" value="1"/>
</dbReference>
<sequence length="80" mass="8871">MAKFASIIAFLFAALVLFASFEAPTMVEAQKYCEKPSGTWSGVCGNSNACNNQCINLEGARHGSCNYVFPYYRCICYFQC</sequence>
<gene>
    <name evidence="11" type="ordered locus">AALP_Aa2g121300</name>
</gene>
<keyword evidence="8" id="KW-1015">Disulfide bond</keyword>
<dbReference type="SUPFAM" id="SSF57095">
    <property type="entry name" value="Scorpion toxin-like"/>
    <property type="match status" value="1"/>
</dbReference>
<dbReference type="AlphaFoldDB" id="A0A087HGW6"/>
<evidence type="ECO:0000256" key="4">
    <source>
        <dbReference type="ARBA" id="ARBA00022529"/>
    </source>
</evidence>
<accession>A0A087HGW6</accession>
<keyword evidence="3" id="KW-0964">Secreted</keyword>
<dbReference type="Proteomes" id="UP000029120">
    <property type="component" value="Chromosome 2"/>
</dbReference>
<evidence type="ECO:0000256" key="7">
    <source>
        <dbReference type="ARBA" id="ARBA00022821"/>
    </source>
</evidence>
<proteinExistence type="inferred from homology"/>
<evidence type="ECO:0000256" key="2">
    <source>
        <dbReference type="ARBA" id="ARBA00006722"/>
    </source>
</evidence>
<dbReference type="InterPro" id="IPR008176">
    <property type="entry name" value="Defensin_plant"/>
</dbReference>
<evidence type="ECO:0000256" key="8">
    <source>
        <dbReference type="ARBA" id="ARBA00023157"/>
    </source>
</evidence>
<dbReference type="EMBL" id="CM002870">
    <property type="protein sequence ID" value="KFK41368.1"/>
    <property type="molecule type" value="Genomic_DNA"/>
</dbReference>
<name>A0A087HGW6_ARAAL</name>
<protein>
    <recommendedName>
        <fullName evidence="10">Knottins-like domain-containing protein</fullName>
    </recommendedName>
</protein>
<dbReference type="PANTHER" id="PTHR33147">
    <property type="entry name" value="DEFENSIN-LIKE PROTEIN 1"/>
    <property type="match status" value="1"/>
</dbReference>
<dbReference type="GO" id="GO:0031640">
    <property type="term" value="P:killing of cells of another organism"/>
    <property type="evidence" value="ECO:0007669"/>
    <property type="project" value="UniProtKB-KW"/>
</dbReference>
<evidence type="ECO:0000256" key="1">
    <source>
        <dbReference type="ARBA" id="ARBA00004613"/>
    </source>
</evidence>
<evidence type="ECO:0000259" key="10">
    <source>
        <dbReference type="SMART" id="SM00505"/>
    </source>
</evidence>
<keyword evidence="4" id="KW-0929">Antimicrobial</keyword>
<dbReference type="GO" id="GO:0005576">
    <property type="term" value="C:extracellular region"/>
    <property type="evidence" value="ECO:0007669"/>
    <property type="project" value="UniProtKB-SubCell"/>
</dbReference>
<organism evidence="11 12">
    <name type="scientific">Arabis alpina</name>
    <name type="common">Alpine rock-cress</name>
    <dbReference type="NCBI Taxonomy" id="50452"/>
    <lineage>
        <taxon>Eukaryota</taxon>
        <taxon>Viridiplantae</taxon>
        <taxon>Streptophyta</taxon>
        <taxon>Embryophyta</taxon>
        <taxon>Tracheophyta</taxon>
        <taxon>Spermatophyta</taxon>
        <taxon>Magnoliopsida</taxon>
        <taxon>eudicotyledons</taxon>
        <taxon>Gunneridae</taxon>
        <taxon>Pentapetalae</taxon>
        <taxon>rosids</taxon>
        <taxon>malvids</taxon>
        <taxon>Brassicales</taxon>
        <taxon>Brassicaceae</taxon>
        <taxon>Arabideae</taxon>
        <taxon>Arabis</taxon>
    </lineage>
</organism>
<dbReference type="Gramene" id="KFK41368">
    <property type="protein sequence ID" value="KFK41368"/>
    <property type="gene ID" value="AALP_AA2G121300"/>
</dbReference>
<dbReference type="GO" id="GO:0050832">
    <property type="term" value="P:defense response to fungus"/>
    <property type="evidence" value="ECO:0007669"/>
    <property type="project" value="UniProtKB-KW"/>
</dbReference>
<keyword evidence="5" id="KW-0295">Fungicide</keyword>
<dbReference type="InterPro" id="IPR036574">
    <property type="entry name" value="Scorpion_toxin-like_sf"/>
</dbReference>
<evidence type="ECO:0000256" key="3">
    <source>
        <dbReference type="ARBA" id="ARBA00022525"/>
    </source>
</evidence>
<feature type="chain" id="PRO_5001823293" description="Knottins-like domain-containing protein" evidence="9">
    <location>
        <begin position="30"/>
        <end position="80"/>
    </location>
</feature>
<dbReference type="OrthoDB" id="1851987at2759"/>
<evidence type="ECO:0000313" key="12">
    <source>
        <dbReference type="Proteomes" id="UP000029120"/>
    </source>
</evidence>
<reference evidence="12" key="1">
    <citation type="journal article" date="2015" name="Nat. Plants">
        <title>Genome expansion of Arabis alpina linked with retrotransposition and reduced symmetric DNA methylation.</title>
        <authorList>
            <person name="Willing E.M."/>
            <person name="Rawat V."/>
            <person name="Mandakova T."/>
            <person name="Maumus F."/>
            <person name="James G.V."/>
            <person name="Nordstroem K.J."/>
            <person name="Becker C."/>
            <person name="Warthmann N."/>
            <person name="Chica C."/>
            <person name="Szarzynska B."/>
            <person name="Zytnicki M."/>
            <person name="Albani M.C."/>
            <person name="Kiefer C."/>
            <person name="Bergonzi S."/>
            <person name="Castaings L."/>
            <person name="Mateos J.L."/>
            <person name="Berns M.C."/>
            <person name="Bujdoso N."/>
            <person name="Piofczyk T."/>
            <person name="de Lorenzo L."/>
            <person name="Barrero-Sicilia C."/>
            <person name="Mateos I."/>
            <person name="Piednoel M."/>
            <person name="Hagmann J."/>
            <person name="Chen-Min-Tao R."/>
            <person name="Iglesias-Fernandez R."/>
            <person name="Schuster S.C."/>
            <person name="Alonso-Blanco C."/>
            <person name="Roudier F."/>
            <person name="Carbonero P."/>
            <person name="Paz-Ares J."/>
            <person name="Davis S.J."/>
            <person name="Pecinka A."/>
            <person name="Quesneville H."/>
            <person name="Colot V."/>
            <person name="Lysak M.A."/>
            <person name="Weigel D."/>
            <person name="Coupland G."/>
            <person name="Schneeberger K."/>
        </authorList>
    </citation>
    <scope>NUCLEOTIDE SEQUENCE [LARGE SCALE GENOMIC DNA]</scope>
    <source>
        <strain evidence="12">cv. Pajares</strain>
    </source>
</reference>
<evidence type="ECO:0000256" key="5">
    <source>
        <dbReference type="ARBA" id="ARBA00022577"/>
    </source>
</evidence>
<dbReference type="PANTHER" id="PTHR33147:SF37">
    <property type="entry name" value="DEFENSIN-LIKE PROTEIN 14-RELATED"/>
    <property type="match status" value="1"/>
</dbReference>
<dbReference type="Pfam" id="PF00304">
    <property type="entry name" value="Gamma-thionin"/>
    <property type="match status" value="1"/>
</dbReference>
<feature type="signal peptide" evidence="9">
    <location>
        <begin position="1"/>
        <end position="29"/>
    </location>
</feature>
<comment type="similarity">
    <text evidence="2">Belongs to the DEFL family.</text>
</comment>
<dbReference type="Gene3D" id="3.30.30.10">
    <property type="entry name" value="Knottin, scorpion toxin-like"/>
    <property type="match status" value="1"/>
</dbReference>
<evidence type="ECO:0000256" key="6">
    <source>
        <dbReference type="ARBA" id="ARBA00022729"/>
    </source>
</evidence>
<keyword evidence="7" id="KW-0611">Plant defense</keyword>
<dbReference type="FunFam" id="3.30.30.10:FF:000003">
    <property type="entry name" value="Defensin-like protein 1"/>
    <property type="match status" value="1"/>
</dbReference>
<feature type="domain" description="Knottins-like" evidence="10">
    <location>
        <begin position="32"/>
        <end position="80"/>
    </location>
</feature>
<evidence type="ECO:0000313" key="11">
    <source>
        <dbReference type="EMBL" id="KFK41368.1"/>
    </source>
</evidence>
<keyword evidence="6 9" id="KW-0732">Signal</keyword>
<dbReference type="PROSITE" id="PS00940">
    <property type="entry name" value="GAMMA_THIONIN"/>
    <property type="match status" value="1"/>
</dbReference>
<keyword evidence="12" id="KW-1185">Reference proteome</keyword>
<comment type="subcellular location">
    <subcellularLocation>
        <location evidence="1">Secreted</location>
    </subcellularLocation>
</comment>
<dbReference type="InterPro" id="IPR003614">
    <property type="entry name" value="Knottins"/>
</dbReference>
<evidence type="ECO:0000256" key="9">
    <source>
        <dbReference type="SAM" id="SignalP"/>
    </source>
</evidence>
<dbReference type="OMA" id="RCICYFQ"/>